<organism evidence="1 2">
    <name type="scientific">Schistosoma rodhaini</name>
    <dbReference type="NCBI Taxonomy" id="6188"/>
    <lineage>
        <taxon>Eukaryota</taxon>
        <taxon>Metazoa</taxon>
        <taxon>Spiralia</taxon>
        <taxon>Lophotrochozoa</taxon>
        <taxon>Platyhelminthes</taxon>
        <taxon>Trematoda</taxon>
        <taxon>Digenea</taxon>
        <taxon>Strigeidida</taxon>
        <taxon>Schistosomatoidea</taxon>
        <taxon>Schistosomatidae</taxon>
        <taxon>Schistosoma</taxon>
    </lineage>
</organism>
<accession>A0AA85GCV3</accession>
<dbReference type="AlphaFoldDB" id="A0AA85GCV3"/>
<sequence>MSEHVYVNVNDVGSFESNSEEYVKRFLNVEKHNGDNCDCSSKYLPVLEDIKINIAWRYKTRTSYRDFSGGVIKIKGCKTLSKDVIL</sequence>
<reference evidence="2" key="2">
    <citation type="submission" date="2023-11" db="UniProtKB">
        <authorList>
            <consortium name="WormBaseParasite"/>
        </authorList>
    </citation>
    <scope>IDENTIFICATION</scope>
</reference>
<dbReference type="Proteomes" id="UP000050792">
    <property type="component" value="Unassembled WGS sequence"/>
</dbReference>
<reference evidence="1" key="1">
    <citation type="submission" date="2022-06" db="EMBL/GenBank/DDBJ databases">
        <authorList>
            <person name="Berger JAMES D."/>
            <person name="Berger JAMES D."/>
        </authorList>
    </citation>
    <scope>NUCLEOTIDE SEQUENCE [LARGE SCALE GENOMIC DNA]</scope>
</reference>
<name>A0AA85GCV3_9TREM</name>
<keyword evidence="1" id="KW-1185">Reference proteome</keyword>
<protein>
    <submittedName>
        <fullName evidence="2">Uncharacterized protein</fullName>
    </submittedName>
</protein>
<evidence type="ECO:0000313" key="1">
    <source>
        <dbReference type="Proteomes" id="UP000050792"/>
    </source>
</evidence>
<dbReference type="WBParaSite" id="SRDH1_89700.1">
    <property type="protein sequence ID" value="SRDH1_89700.1"/>
    <property type="gene ID" value="SRDH1_89700"/>
</dbReference>
<evidence type="ECO:0000313" key="2">
    <source>
        <dbReference type="WBParaSite" id="SRDH1_89700.1"/>
    </source>
</evidence>
<proteinExistence type="predicted"/>